<dbReference type="RefSeq" id="WP_183191687.1">
    <property type="nucleotide sequence ID" value="NZ_JACICD010000012.1"/>
</dbReference>
<comment type="similarity">
    <text evidence="1">Belongs to the outer membrane factor (OMF) (TC 1.B.17) family.</text>
</comment>
<dbReference type="InterPro" id="IPR010131">
    <property type="entry name" value="MdtP/NodT-like"/>
</dbReference>
<sequence length="435" mass="45646">MSSVFETTFASLALIDVSLCLSGGATFPALRPADVKLSDGWLVALPHDGKSSERVAWWGTFGGLLLVTLIGLAQEGTPTVASAAADMERARATLASAKANLFPVLDGSAAVTRSATNGDAANRVGAAMLSSGGLDASWEIDLFGKNRQTSDAAGLRVQGRIDDWYDARVSLAAEVADYYVQYRACRQLENAYSVELASPRETIRATEIAAASGLTSSADLALARARAVSSSSTLPAQALRQRPDIGALEREIAASAAEVVAAKADLYPSLSLAGSVAINSSTLTGAALPWSFGPTLTIPLFDGGSRRATVMRAIADHDTAAANYKSGVLSAVAEVQTALLRTDGTRRRIGDAGSAARNYRTYFNSVDKNWRAGGVSLLDREEARRAAPSSEIPLIEIRRDAVRYWIAPYQAPGGGWDAPSSPVPVGRSQIQGNSL</sequence>
<evidence type="ECO:0000313" key="4">
    <source>
        <dbReference type="Proteomes" id="UP000533469"/>
    </source>
</evidence>
<dbReference type="AlphaFoldDB" id="A0A839ZFK2"/>
<comment type="caution">
    <text evidence="3">The sequence shown here is derived from an EMBL/GenBank/DDBJ whole genome shotgun (WGS) entry which is preliminary data.</text>
</comment>
<reference evidence="3 4" key="1">
    <citation type="submission" date="2020-08" db="EMBL/GenBank/DDBJ databases">
        <title>Genomic Encyclopedia of Type Strains, Phase IV (KMG-IV): sequencing the most valuable type-strain genomes for metagenomic binning, comparative biology and taxonomic classification.</title>
        <authorList>
            <person name="Goeker M."/>
        </authorList>
    </citation>
    <scope>NUCLEOTIDE SEQUENCE [LARGE SCALE GENOMIC DNA]</scope>
    <source>
        <strain evidence="3 4">DSM 5895</strain>
    </source>
</reference>
<dbReference type="InterPro" id="IPR003423">
    <property type="entry name" value="OMP_efflux"/>
</dbReference>
<organism evidence="3 4">
    <name type="scientific">Ancylobacter tetraedralis</name>
    <dbReference type="NCBI Taxonomy" id="217068"/>
    <lineage>
        <taxon>Bacteria</taxon>
        <taxon>Pseudomonadati</taxon>
        <taxon>Pseudomonadota</taxon>
        <taxon>Alphaproteobacteria</taxon>
        <taxon>Hyphomicrobiales</taxon>
        <taxon>Xanthobacteraceae</taxon>
        <taxon>Ancylobacter</taxon>
    </lineage>
</organism>
<keyword evidence="4" id="KW-1185">Reference proteome</keyword>
<dbReference type="Proteomes" id="UP000533469">
    <property type="component" value="Unassembled WGS sequence"/>
</dbReference>
<gene>
    <name evidence="3" type="ORF">FHS55_004186</name>
</gene>
<proteinExistence type="inferred from homology"/>
<dbReference type="Pfam" id="PF02321">
    <property type="entry name" value="OEP"/>
    <property type="match status" value="2"/>
</dbReference>
<feature type="region of interest" description="Disordered" evidence="2">
    <location>
        <begin position="416"/>
        <end position="435"/>
    </location>
</feature>
<protein>
    <submittedName>
        <fullName evidence="3">Outer membrane protein TolC</fullName>
    </submittedName>
</protein>
<evidence type="ECO:0000313" key="3">
    <source>
        <dbReference type="EMBL" id="MBB3773544.1"/>
    </source>
</evidence>
<dbReference type="PANTHER" id="PTHR30203:SF32">
    <property type="entry name" value="CATION EFFLUX SYSTEM PROTEIN CUSC"/>
    <property type="match status" value="1"/>
</dbReference>
<dbReference type="Gene3D" id="1.20.1600.10">
    <property type="entry name" value="Outer membrane efflux proteins (OEP)"/>
    <property type="match status" value="2"/>
</dbReference>
<dbReference type="SUPFAM" id="SSF56954">
    <property type="entry name" value="Outer membrane efflux proteins (OEP)"/>
    <property type="match status" value="1"/>
</dbReference>
<name>A0A839ZFK2_9HYPH</name>
<dbReference type="PANTHER" id="PTHR30203">
    <property type="entry name" value="OUTER MEMBRANE CATION EFFLUX PROTEIN"/>
    <property type="match status" value="1"/>
</dbReference>
<accession>A0A839ZFK2</accession>
<evidence type="ECO:0000256" key="1">
    <source>
        <dbReference type="ARBA" id="ARBA00007613"/>
    </source>
</evidence>
<dbReference type="Gene3D" id="2.20.200.10">
    <property type="entry name" value="Outer membrane efflux proteins (OEP)"/>
    <property type="match status" value="2"/>
</dbReference>
<dbReference type="GO" id="GO:0015562">
    <property type="term" value="F:efflux transmembrane transporter activity"/>
    <property type="evidence" value="ECO:0007669"/>
    <property type="project" value="InterPro"/>
</dbReference>
<evidence type="ECO:0000256" key="2">
    <source>
        <dbReference type="SAM" id="MobiDB-lite"/>
    </source>
</evidence>
<dbReference type="EMBL" id="JACICD010000012">
    <property type="protein sequence ID" value="MBB3773544.1"/>
    <property type="molecule type" value="Genomic_DNA"/>
</dbReference>